<dbReference type="GO" id="GO:0009254">
    <property type="term" value="P:peptidoglycan turnover"/>
    <property type="evidence" value="ECO:0007669"/>
    <property type="project" value="TreeGrafter"/>
</dbReference>
<evidence type="ECO:0000256" key="1">
    <source>
        <dbReference type="ARBA" id="ARBA00001561"/>
    </source>
</evidence>
<reference evidence="7" key="1">
    <citation type="submission" date="2015-12" db="EMBL/GenBank/DDBJ databases">
        <authorList>
            <person name="Zhang G."/>
            <person name="Stingl U."/>
        </authorList>
    </citation>
    <scope>NUCLEOTIDE SEQUENCE [LARGE SCALE GENOMIC DNA]</scope>
    <source>
        <strain evidence="7">ZGT108</strain>
    </source>
</reference>
<evidence type="ECO:0000259" key="5">
    <source>
        <dbReference type="SMART" id="SM00644"/>
    </source>
</evidence>
<evidence type="ECO:0000313" key="7">
    <source>
        <dbReference type="Proteomes" id="UP000053690"/>
    </source>
</evidence>
<feature type="domain" description="N-acetylmuramoyl-L-alanine amidase" evidence="5">
    <location>
        <begin position="15"/>
        <end position="148"/>
    </location>
</feature>
<sequence>MPSATEPLTPIWHPSPNFGPRRDGLVPSMVVIHYTAMNSAQVALDRLCDPSHEVSAHYLIGGDGTLWQMVNEEERAWHAGAGSWRGRTDINSRSIGIELDNRGDHPFSEPQMTVLEKLLVEIMSRWHIEPDAVIGHSDMAPSRKKDPGWKFDWQRLARANLSVWPEVNAAEAVEGYATPERLKEFGNELARFGYTVDGLPSLSLLDAFCQRFAPAFRGFGPDKLAMARELGARFGVDRLKDEA</sequence>
<dbReference type="CDD" id="cd06583">
    <property type="entry name" value="PGRP"/>
    <property type="match status" value="1"/>
</dbReference>
<name>A0A0X3TY06_9RHOB</name>
<dbReference type="AlphaFoldDB" id="A0A0X3TY06"/>
<dbReference type="GO" id="GO:0071555">
    <property type="term" value="P:cell wall organization"/>
    <property type="evidence" value="ECO:0007669"/>
    <property type="project" value="UniProtKB-KW"/>
</dbReference>
<dbReference type="GO" id="GO:0008745">
    <property type="term" value="F:N-acetylmuramoyl-L-alanine amidase activity"/>
    <property type="evidence" value="ECO:0007669"/>
    <property type="project" value="UniProtKB-EC"/>
</dbReference>
<keyword evidence="4" id="KW-0961">Cell wall biogenesis/degradation</keyword>
<evidence type="ECO:0000313" key="6">
    <source>
        <dbReference type="EMBL" id="KUJ79456.1"/>
    </source>
</evidence>
<dbReference type="STRING" id="1685378.AVO44_09580"/>
<dbReference type="EC" id="3.5.1.28" evidence="2"/>
<dbReference type="Proteomes" id="UP000053690">
    <property type="component" value="Unassembled WGS sequence"/>
</dbReference>
<organism evidence="6 7">
    <name type="scientific">Ruegeria profundi</name>
    <dbReference type="NCBI Taxonomy" id="1685378"/>
    <lineage>
        <taxon>Bacteria</taxon>
        <taxon>Pseudomonadati</taxon>
        <taxon>Pseudomonadota</taxon>
        <taxon>Alphaproteobacteria</taxon>
        <taxon>Rhodobacterales</taxon>
        <taxon>Roseobacteraceae</taxon>
        <taxon>Ruegeria</taxon>
    </lineage>
</organism>
<keyword evidence="3" id="KW-0378">Hydrolase</keyword>
<dbReference type="EMBL" id="LQBP01000004">
    <property type="protein sequence ID" value="KUJ79456.1"/>
    <property type="molecule type" value="Genomic_DNA"/>
</dbReference>
<protein>
    <recommendedName>
        <fullName evidence="2">N-acetylmuramoyl-L-alanine amidase</fullName>
        <ecNumber evidence="2">3.5.1.28</ecNumber>
    </recommendedName>
</protein>
<dbReference type="InterPro" id="IPR051206">
    <property type="entry name" value="NAMLAA_amidase_2"/>
</dbReference>
<dbReference type="PANTHER" id="PTHR30417">
    <property type="entry name" value="N-ACETYLMURAMOYL-L-ALANINE AMIDASE AMID"/>
    <property type="match status" value="1"/>
</dbReference>
<dbReference type="Gene3D" id="3.40.80.10">
    <property type="entry name" value="Peptidoglycan recognition protein-like"/>
    <property type="match status" value="1"/>
</dbReference>
<dbReference type="SMART" id="SM00644">
    <property type="entry name" value="Ami_2"/>
    <property type="match status" value="1"/>
</dbReference>
<proteinExistence type="predicted"/>
<comment type="caution">
    <text evidence="6">The sequence shown here is derived from an EMBL/GenBank/DDBJ whole genome shotgun (WGS) entry which is preliminary data.</text>
</comment>
<dbReference type="Pfam" id="PF01510">
    <property type="entry name" value="Amidase_2"/>
    <property type="match status" value="1"/>
</dbReference>
<dbReference type="GO" id="GO:0009253">
    <property type="term" value="P:peptidoglycan catabolic process"/>
    <property type="evidence" value="ECO:0007669"/>
    <property type="project" value="InterPro"/>
</dbReference>
<comment type="catalytic activity">
    <reaction evidence="1">
        <text>Hydrolyzes the link between N-acetylmuramoyl residues and L-amino acid residues in certain cell-wall glycopeptides.</text>
        <dbReference type="EC" id="3.5.1.28"/>
    </reaction>
</comment>
<evidence type="ECO:0000256" key="2">
    <source>
        <dbReference type="ARBA" id="ARBA00011901"/>
    </source>
</evidence>
<dbReference type="InterPro" id="IPR002502">
    <property type="entry name" value="Amidase_domain"/>
</dbReference>
<keyword evidence="7" id="KW-1185">Reference proteome</keyword>
<gene>
    <name evidence="6" type="ORF">AVO44_09580</name>
</gene>
<evidence type="ECO:0000256" key="3">
    <source>
        <dbReference type="ARBA" id="ARBA00022801"/>
    </source>
</evidence>
<dbReference type="SUPFAM" id="SSF55846">
    <property type="entry name" value="N-acetylmuramoyl-L-alanine amidase-like"/>
    <property type="match status" value="1"/>
</dbReference>
<dbReference type="PANTHER" id="PTHR30417:SF1">
    <property type="entry name" value="N-ACETYLMURAMOYL-L-ALANINE AMIDASE AMID"/>
    <property type="match status" value="1"/>
</dbReference>
<dbReference type="InterPro" id="IPR036505">
    <property type="entry name" value="Amidase/PGRP_sf"/>
</dbReference>
<evidence type="ECO:0000256" key="4">
    <source>
        <dbReference type="ARBA" id="ARBA00023316"/>
    </source>
</evidence>
<accession>A0A0X3TY06</accession>